<evidence type="ECO:0000256" key="2">
    <source>
        <dbReference type="ARBA" id="ARBA00023239"/>
    </source>
</evidence>
<dbReference type="Pfam" id="PF22645">
    <property type="entry name" value="GKRP_SIS_N"/>
    <property type="match status" value="1"/>
</dbReference>
<dbReference type="SUPFAM" id="SSF53697">
    <property type="entry name" value="SIS domain"/>
    <property type="match status" value="1"/>
</dbReference>
<dbReference type="AlphaFoldDB" id="A0A1I3GV30"/>
<dbReference type="FunFam" id="3.40.50.10490:FF:000014">
    <property type="entry name" value="N-acetylmuramic acid 6-phosphate etherase"/>
    <property type="match status" value="1"/>
</dbReference>
<dbReference type="Gene3D" id="3.40.50.10490">
    <property type="entry name" value="Glucose-6-phosphate isomerase like protein, domain 1"/>
    <property type="match status" value="1"/>
</dbReference>
<evidence type="ECO:0000256" key="5">
    <source>
        <dbReference type="ARBA" id="ARBA00060595"/>
    </source>
</evidence>
<dbReference type="UniPathway" id="UPA00342"/>
<evidence type="ECO:0000256" key="3">
    <source>
        <dbReference type="ARBA" id="ARBA00023277"/>
    </source>
</evidence>
<protein>
    <recommendedName>
        <fullName evidence="9 12">N-acetylmuramic acid 6-phosphate etherase</fullName>
        <shortName evidence="12">MurNAc-6-P etherase</shortName>
        <ecNumber evidence="8 12">4.2.1.126</ecNumber>
    </recommendedName>
    <alternativeName>
        <fullName evidence="11 12">N-acetylmuramic acid 6-phosphate hydrolase</fullName>
    </alternativeName>
    <alternativeName>
        <fullName evidence="10 12">N-acetylmuramic acid 6-phosphate lyase</fullName>
    </alternativeName>
</protein>
<dbReference type="PANTHER" id="PTHR10088:SF4">
    <property type="entry name" value="GLUCOKINASE REGULATORY PROTEIN"/>
    <property type="match status" value="1"/>
</dbReference>
<comment type="subunit">
    <text evidence="1 12">Homodimer.</text>
</comment>
<dbReference type="HAMAP" id="MF_00068">
    <property type="entry name" value="MurQ"/>
    <property type="match status" value="1"/>
</dbReference>
<dbReference type="InterPro" id="IPR005486">
    <property type="entry name" value="Glucokinase_regulatory_CS"/>
</dbReference>
<comment type="catalytic activity">
    <reaction evidence="4 12">
        <text>N-acetyl-D-muramate 6-phosphate + H2O = N-acetyl-D-glucosamine 6-phosphate + (R)-lactate</text>
        <dbReference type="Rhea" id="RHEA:26410"/>
        <dbReference type="ChEBI" id="CHEBI:15377"/>
        <dbReference type="ChEBI" id="CHEBI:16004"/>
        <dbReference type="ChEBI" id="CHEBI:57513"/>
        <dbReference type="ChEBI" id="CHEBI:58722"/>
        <dbReference type="EC" id="4.2.1.126"/>
    </reaction>
</comment>
<dbReference type="GO" id="GO:0016835">
    <property type="term" value="F:carbon-oxygen lyase activity"/>
    <property type="evidence" value="ECO:0007669"/>
    <property type="project" value="UniProtKB-UniRule"/>
</dbReference>
<dbReference type="OrthoDB" id="9813395at2"/>
<dbReference type="Proteomes" id="UP000183639">
    <property type="component" value="Unassembled WGS sequence"/>
</dbReference>
<dbReference type="NCBIfam" id="NF009222">
    <property type="entry name" value="PRK12570.1"/>
    <property type="match status" value="1"/>
</dbReference>
<dbReference type="FunFam" id="1.10.8.1080:FF:000001">
    <property type="entry name" value="N-acetylmuramic acid 6-phosphate etherase"/>
    <property type="match status" value="1"/>
</dbReference>
<sequence length="304" mass="31864">MIQLNQLTTERRNPQTAHIDELDTLAMVTLINNEDQTVPLAVRDVLPQIAAAIDLIADRLRCGNRLIYIGAGTSGRLGILDAVECPPTYGTSPDLVQGLIAGGLPAIFKAQEGAEDNPGLARQDLEDIGLQRGDVLVGIAASGRTPYVIGGLTYARELGAATIALSCSAVSTIAELADIAITPVTGPEAITGSTRMKAGTAQKLVLNMLSTGTMIKLGKVYGNLMVDVKTSNLKLEERARRIVMEAADCSREDAIAALEAADGSAKLAILIQLTGCTPAEGQALLAHSQGKLNLALQKKEELSS</sequence>
<comment type="pathway">
    <text evidence="6">Cell wall biogenesis.</text>
</comment>
<comment type="pathway">
    <text evidence="5">Amino-sugar metabolism; 1,6-anhydro-N-acetylmuramate degradation.</text>
</comment>
<feature type="active site" evidence="12">
    <location>
        <position position="115"/>
    </location>
</feature>
<proteinExistence type="inferred from homology"/>
<dbReference type="EMBL" id="FOQK01000025">
    <property type="protein sequence ID" value="SFI27425.1"/>
    <property type="molecule type" value="Genomic_DNA"/>
</dbReference>
<dbReference type="GO" id="GO:0046348">
    <property type="term" value="P:amino sugar catabolic process"/>
    <property type="evidence" value="ECO:0007669"/>
    <property type="project" value="InterPro"/>
</dbReference>
<evidence type="ECO:0000256" key="8">
    <source>
        <dbReference type="ARBA" id="ARBA00067056"/>
    </source>
</evidence>
<dbReference type="EC" id="4.2.1.126" evidence="8 12"/>
<gene>
    <name evidence="12" type="primary">murQ</name>
    <name evidence="14" type="ORF">SAMN04487861_12530</name>
</gene>
<dbReference type="PROSITE" id="PS51464">
    <property type="entry name" value="SIS"/>
    <property type="match status" value="1"/>
</dbReference>
<dbReference type="GO" id="GO:0009254">
    <property type="term" value="P:peptidoglycan turnover"/>
    <property type="evidence" value="ECO:0007669"/>
    <property type="project" value="TreeGrafter"/>
</dbReference>
<evidence type="ECO:0000313" key="14">
    <source>
        <dbReference type="EMBL" id="SFI27425.1"/>
    </source>
</evidence>
<name>A0A1I3GV30_SELRU</name>
<dbReference type="InterPro" id="IPR005488">
    <property type="entry name" value="Etherase_MurQ"/>
</dbReference>
<keyword evidence="2 12" id="KW-0456">Lyase</keyword>
<dbReference type="GO" id="GO:0016803">
    <property type="term" value="F:ether hydrolase activity"/>
    <property type="evidence" value="ECO:0007669"/>
    <property type="project" value="TreeGrafter"/>
</dbReference>
<comment type="similarity">
    <text evidence="7 12">Belongs to the GCKR-like family. MurNAc-6-P etherase subfamily.</text>
</comment>
<dbReference type="InterPro" id="IPR046348">
    <property type="entry name" value="SIS_dom_sf"/>
</dbReference>
<organism evidence="14 15">
    <name type="scientific">Selenomonas ruminantium</name>
    <dbReference type="NCBI Taxonomy" id="971"/>
    <lineage>
        <taxon>Bacteria</taxon>
        <taxon>Bacillati</taxon>
        <taxon>Bacillota</taxon>
        <taxon>Negativicutes</taxon>
        <taxon>Selenomonadales</taxon>
        <taxon>Selenomonadaceae</taxon>
        <taxon>Selenomonas</taxon>
    </lineage>
</organism>
<feature type="active site" description="Proton donor" evidence="12">
    <location>
        <position position="84"/>
    </location>
</feature>
<comment type="function">
    <text evidence="12">Specifically catalyzes the cleavage of the D-lactyl ether substituent of MurNAc 6-phosphate, producing GlcNAc 6-phosphate and D-lactate.</text>
</comment>
<evidence type="ECO:0000259" key="13">
    <source>
        <dbReference type="PROSITE" id="PS51464"/>
    </source>
</evidence>
<dbReference type="NCBIfam" id="NF003915">
    <property type="entry name" value="PRK05441.1"/>
    <property type="match status" value="1"/>
</dbReference>
<dbReference type="PANTHER" id="PTHR10088">
    <property type="entry name" value="GLUCOKINASE REGULATORY PROTEIN"/>
    <property type="match status" value="1"/>
</dbReference>
<comment type="pathway">
    <text evidence="12">Amino-sugar metabolism; N-acetylmuramate degradation.</text>
</comment>
<evidence type="ECO:0000256" key="11">
    <source>
        <dbReference type="ARBA" id="ARBA00084049"/>
    </source>
</evidence>
<keyword evidence="3 12" id="KW-0119">Carbohydrate metabolism</keyword>
<feature type="domain" description="SIS" evidence="13">
    <location>
        <begin position="56"/>
        <end position="219"/>
    </location>
</feature>
<evidence type="ECO:0000256" key="9">
    <source>
        <dbReference type="ARBA" id="ARBA00070061"/>
    </source>
</evidence>
<evidence type="ECO:0000256" key="12">
    <source>
        <dbReference type="HAMAP-Rule" id="MF_00068"/>
    </source>
</evidence>
<dbReference type="PROSITE" id="PS01272">
    <property type="entry name" value="GCKR"/>
    <property type="match status" value="1"/>
</dbReference>
<evidence type="ECO:0000256" key="4">
    <source>
        <dbReference type="ARBA" id="ARBA00051747"/>
    </source>
</evidence>
<accession>A0A1I3GV30</accession>
<comment type="miscellaneous">
    <text evidence="12">A lyase-type mechanism (elimination/hydration) is suggested for the cleavage of the lactyl ether bond of MurNAc 6-phosphate, with the formation of an alpha,beta-unsaturated aldehyde intermediate with (E)-stereochemistry, followed by the syn addition of water to give product.</text>
</comment>
<reference evidence="14 15" key="1">
    <citation type="submission" date="2016-10" db="EMBL/GenBank/DDBJ databases">
        <authorList>
            <person name="de Groot N.N."/>
        </authorList>
    </citation>
    <scope>NUCLEOTIDE SEQUENCE [LARGE SCALE GENOMIC DNA]</scope>
    <source>
        <strain evidence="14 15">Z108</strain>
    </source>
</reference>
<evidence type="ECO:0000313" key="15">
    <source>
        <dbReference type="Proteomes" id="UP000183639"/>
    </source>
</evidence>
<dbReference type="GO" id="GO:0097367">
    <property type="term" value="F:carbohydrate derivative binding"/>
    <property type="evidence" value="ECO:0007669"/>
    <property type="project" value="InterPro"/>
</dbReference>
<evidence type="ECO:0000256" key="7">
    <source>
        <dbReference type="ARBA" id="ARBA00061234"/>
    </source>
</evidence>
<evidence type="ECO:0000256" key="6">
    <source>
        <dbReference type="ARBA" id="ARBA00060672"/>
    </source>
</evidence>
<dbReference type="CDD" id="cd05007">
    <property type="entry name" value="SIS_Etherase"/>
    <property type="match status" value="1"/>
</dbReference>
<evidence type="ECO:0000256" key="10">
    <source>
        <dbReference type="ARBA" id="ARBA00077905"/>
    </source>
</evidence>
<dbReference type="RefSeq" id="WP_075445256.1">
    <property type="nucleotide sequence ID" value="NZ_FOQK01000025.1"/>
</dbReference>
<dbReference type="Gene3D" id="1.10.8.1080">
    <property type="match status" value="1"/>
</dbReference>
<dbReference type="GO" id="GO:0097173">
    <property type="term" value="P:N-acetylmuramic acid catabolic process"/>
    <property type="evidence" value="ECO:0007669"/>
    <property type="project" value="UniProtKB-UniPathway"/>
</dbReference>
<dbReference type="NCBIfam" id="TIGR00274">
    <property type="entry name" value="N-acetylmuramic acid 6-phosphate etherase"/>
    <property type="match status" value="1"/>
</dbReference>
<evidence type="ECO:0000256" key="1">
    <source>
        <dbReference type="ARBA" id="ARBA00011738"/>
    </source>
</evidence>
<dbReference type="InterPro" id="IPR040190">
    <property type="entry name" value="MURQ/GCKR"/>
</dbReference>
<dbReference type="InterPro" id="IPR001347">
    <property type="entry name" value="SIS_dom"/>
</dbReference>